<sequence length="60" mass="6670">MRKRVTAGAGRLEFIPPMMPTLVAKPPHGDGWTHEVKIRRLPLSNPHRQRGGSHLHQAGS</sequence>
<organism evidence="1 2">
    <name type="scientific">Mesorhizobium escarrei</name>
    <dbReference type="NCBI Taxonomy" id="666018"/>
    <lineage>
        <taxon>Bacteria</taxon>
        <taxon>Pseudomonadati</taxon>
        <taxon>Pseudomonadota</taxon>
        <taxon>Alphaproteobacteria</taxon>
        <taxon>Hyphomicrobiales</taxon>
        <taxon>Phyllobacteriaceae</taxon>
        <taxon>Mesorhizobium</taxon>
    </lineage>
</organism>
<reference evidence="1 2" key="1">
    <citation type="submission" date="2022-03" db="EMBL/GenBank/DDBJ databases">
        <authorList>
            <person name="Brunel B."/>
        </authorList>
    </citation>
    <scope>NUCLEOTIDE SEQUENCE [LARGE SCALE GENOMIC DNA]</scope>
    <source>
        <strain evidence="1">STM5069sample</strain>
    </source>
</reference>
<protein>
    <submittedName>
        <fullName evidence="1">Uncharacterized protein</fullName>
    </submittedName>
</protein>
<evidence type="ECO:0000313" key="2">
    <source>
        <dbReference type="Proteomes" id="UP001153050"/>
    </source>
</evidence>
<accession>A0ABM9DWC0</accession>
<comment type="caution">
    <text evidence="1">The sequence shown here is derived from an EMBL/GenBank/DDBJ whole genome shotgun (WGS) entry which is preliminary data.</text>
</comment>
<proteinExistence type="predicted"/>
<evidence type="ECO:0000313" key="1">
    <source>
        <dbReference type="EMBL" id="CAH2401039.1"/>
    </source>
</evidence>
<keyword evidence="2" id="KW-1185">Reference proteome</keyword>
<dbReference type="Proteomes" id="UP001153050">
    <property type="component" value="Unassembled WGS sequence"/>
</dbReference>
<dbReference type="EMBL" id="CAKXZT010000121">
    <property type="protein sequence ID" value="CAH2401039.1"/>
    <property type="molecule type" value="Genomic_DNA"/>
</dbReference>
<gene>
    <name evidence="1" type="ORF">MES5069_270215</name>
</gene>
<name>A0ABM9DWC0_9HYPH</name>